<evidence type="ECO:0000313" key="3">
    <source>
        <dbReference type="Proteomes" id="UP000310168"/>
    </source>
</evidence>
<accession>A0ABY2TPW4</accession>
<name>A0ABY2TPW4_9SPIR</name>
<gene>
    <name evidence="2" type="ORF">EZH24_10365</name>
</gene>
<feature type="region of interest" description="Disordered" evidence="1">
    <location>
        <begin position="38"/>
        <end position="66"/>
    </location>
</feature>
<dbReference type="PROSITE" id="PS51257">
    <property type="entry name" value="PROKAR_LIPOPROTEIN"/>
    <property type="match status" value="1"/>
</dbReference>
<dbReference type="Proteomes" id="UP000310168">
    <property type="component" value="Unassembled WGS sequence"/>
</dbReference>
<protein>
    <submittedName>
        <fullName evidence="2">Uncharacterized protein</fullName>
    </submittedName>
</protein>
<comment type="caution">
    <text evidence="2">The sequence shown here is derived from an EMBL/GenBank/DDBJ whole genome shotgun (WGS) entry which is preliminary data.</text>
</comment>
<dbReference type="RefSeq" id="WP_137999054.1">
    <property type="nucleotide sequence ID" value="NZ_SJDU01000349.1"/>
</dbReference>
<keyword evidence="3" id="KW-1185">Reference proteome</keyword>
<evidence type="ECO:0000313" key="2">
    <source>
        <dbReference type="EMBL" id="TKZ30677.1"/>
    </source>
</evidence>
<organism evidence="2 3">
    <name type="scientific">Brachyspira catarrhinii</name>
    <dbReference type="NCBI Taxonomy" id="2528966"/>
    <lineage>
        <taxon>Bacteria</taxon>
        <taxon>Pseudomonadati</taxon>
        <taxon>Spirochaetota</taxon>
        <taxon>Spirochaetia</taxon>
        <taxon>Brachyspirales</taxon>
        <taxon>Brachyspiraceae</taxon>
        <taxon>Brachyspira</taxon>
    </lineage>
</organism>
<dbReference type="EMBL" id="SJDU01000349">
    <property type="protein sequence ID" value="TKZ30677.1"/>
    <property type="molecule type" value="Genomic_DNA"/>
</dbReference>
<reference evidence="2 3" key="1">
    <citation type="journal article" date="2019" name="Anaerobe">
        <title>Brachyspira catarrhinii sp. nov., an anaerobic intestinal spirochaete isolated from vervet monkeys may have been misidentified as Brachyspira aalborgi in previous studies.</title>
        <authorList>
            <person name="Phillips N.D."/>
            <person name="La T."/>
            <person name="Hampson D.J."/>
        </authorList>
    </citation>
    <scope>NUCLEOTIDE SEQUENCE [LARGE SCALE GENOMIC DNA]</scope>
    <source>
        <strain evidence="2 3">Z12</strain>
    </source>
</reference>
<evidence type="ECO:0000256" key="1">
    <source>
        <dbReference type="SAM" id="MobiDB-lite"/>
    </source>
</evidence>
<proteinExistence type="predicted"/>
<sequence length="724" mass="81970">MKKIYLLFLLIISIFMMSCGGHFFNPRYYYNKSASESEQGEIPDTAPENPPEQVPEHEDPFKNGDWNDPNYGGYDGSKFKTWLFKASFQKDKLPIYTFFEDDNRYWISGVMDWNNVPANYYDGKDGENYAGSIVGNVSITGLKVYQYVANNPLYSKEGYLEGRLDRFNFYSINGKASVATLKQYLIAVDTYSKFIFAFGAITETQSVAGDEVPVSFKAVEKEGDRSFFEYDPIGYVKEDGTVVLYEHYRKEFVAAPTEYLPKIHPEFEKMAEHKENGQGSSPYLKVDVSTIDPSTVLNNFKDKQYGIRDRLTLYTYKFDSTANTLTLKAEHFYDGPLSTKTYTFSKIAGLTSAEYISSSGETIIVNGIDDYNKLKDGGSFEYILNYNDNGPLFYYRAAGKNYTEIDSTGDKYVFSGDGKSLYHYLKSGELESTYTYVSENGTDQATYKNGTLSSYTLRLATTDKKDDTLFWSSIWGSTADSYESIQDYVEINGGFTDYVSSQIFKYRDTSQWTSSYPLDDSYSPDGRSLILKTYTFSKGGTTLEIKEETWNKPKDTKTTRYNLTQANDKSASYTGNGGTISLEINDSGNLVQNYTVVGIIASSFVDNGPIFPDRVRGAVFKKGDTVYTFNEDGTSLTLEFEYWFNIVKHTYKLVRLDNDIAMNYTGIYHDIDWWTQLTPYKRLRLNKDSNDNTIVSSTEGGSINGLGSADSDLGLGIEAYRVTQ</sequence>